<gene>
    <name evidence="3" type="ORF">JK358_17980</name>
</gene>
<name>A0ABS1M6T0_9NOCA</name>
<protein>
    <submittedName>
        <fullName evidence="3">DUF3152 domain-containing protein</fullName>
    </submittedName>
</protein>
<evidence type="ECO:0000313" key="3">
    <source>
        <dbReference type="EMBL" id="MBL1076291.1"/>
    </source>
</evidence>
<evidence type="ECO:0000259" key="2">
    <source>
        <dbReference type="Pfam" id="PF11350"/>
    </source>
</evidence>
<dbReference type="Pfam" id="PF11350">
    <property type="entry name" value="DUF3152"/>
    <property type="match status" value="1"/>
</dbReference>
<accession>A0ABS1M6T0</accession>
<feature type="compositionally biased region" description="Basic and acidic residues" evidence="1">
    <location>
        <begin position="1"/>
        <end position="18"/>
    </location>
</feature>
<evidence type="ECO:0000256" key="1">
    <source>
        <dbReference type="SAM" id="MobiDB-lite"/>
    </source>
</evidence>
<feature type="domain" description="DUF3152" evidence="2">
    <location>
        <begin position="217"/>
        <end position="421"/>
    </location>
</feature>
<feature type="compositionally biased region" description="Gly residues" evidence="1">
    <location>
        <begin position="85"/>
        <end position="97"/>
    </location>
</feature>
<dbReference type="EMBL" id="JAERRJ010000006">
    <property type="protein sequence ID" value="MBL1076291.1"/>
    <property type="molecule type" value="Genomic_DNA"/>
</dbReference>
<feature type="region of interest" description="Disordered" evidence="1">
    <location>
        <begin position="1"/>
        <end position="140"/>
    </location>
</feature>
<keyword evidence="4" id="KW-1185">Reference proteome</keyword>
<dbReference type="SUPFAM" id="SSF55486">
    <property type="entry name" value="Metalloproteases ('zincins'), catalytic domain"/>
    <property type="match status" value="1"/>
</dbReference>
<sequence length="423" mass="44065">MIVTDHGGRYTGGRDSRRPVGATAPRAAGSRRRGRPTGPVYDPLGLYTDAGQPPAGPGGISGPEGSTGLAGTGYTGPAGTPPGAGPGAPGAGPGTPGGVLATTDDRLPLPHQPLRAHWDPTAPPEGRGRKRPERETKKQSALGRFVSTYGWRAYALPVLLVVTVLVAVDAVRSDGGSVTGLPTFGPLSARDDTTPVLGGPPPGSGKYAVDLPTGAVPGGGSFTETGKGTWHVVPGTSAQVGTGSDHVFTYTVEIEDGVDTSGYGGDEAVAKMVDATLANPKSWTHDSRFGFKRLDAGDPDFRISLTSRESTRSACGFEIPIDSSCYNSDLDRVVLSEVRWVRGALAFEGDIGSYRQYQVNHEVGHAIGYHQHQPCDADGGLAPIMMQQTFGTKNNDIAKLDPDGVVPSDGKTCRFNPWPYPRG</sequence>
<evidence type="ECO:0000313" key="4">
    <source>
        <dbReference type="Proteomes" id="UP000602198"/>
    </source>
</evidence>
<reference evidence="3 4" key="1">
    <citation type="submission" date="2021-01" db="EMBL/GenBank/DDBJ databases">
        <title>WGS of actinomycetes isolated from Thailand.</title>
        <authorList>
            <person name="Thawai C."/>
        </authorList>
    </citation>
    <scope>NUCLEOTIDE SEQUENCE [LARGE SCALE GENOMIC DNA]</scope>
    <source>
        <strain evidence="3 4">LPG 2</strain>
    </source>
</reference>
<comment type="caution">
    <text evidence="3">The sequence shown here is derived from an EMBL/GenBank/DDBJ whole genome shotgun (WGS) entry which is preliminary data.</text>
</comment>
<organism evidence="3 4">
    <name type="scientific">Nocardia acididurans</name>
    <dbReference type="NCBI Taxonomy" id="2802282"/>
    <lineage>
        <taxon>Bacteria</taxon>
        <taxon>Bacillati</taxon>
        <taxon>Actinomycetota</taxon>
        <taxon>Actinomycetes</taxon>
        <taxon>Mycobacteriales</taxon>
        <taxon>Nocardiaceae</taxon>
        <taxon>Nocardia</taxon>
    </lineage>
</organism>
<proteinExistence type="predicted"/>
<dbReference type="InterPro" id="IPR022603">
    <property type="entry name" value="DUF3152"/>
</dbReference>
<dbReference type="Proteomes" id="UP000602198">
    <property type="component" value="Unassembled WGS sequence"/>
</dbReference>